<evidence type="ECO:0000256" key="3">
    <source>
        <dbReference type="ARBA" id="ARBA00022832"/>
    </source>
</evidence>
<comment type="catalytic activity">
    <reaction evidence="10">
        <text>a 2,3-saturated acyl-[ACP] + NADP(+) = a (2E)-enoyl-[ACP] + NADPH + H(+)</text>
        <dbReference type="Rhea" id="RHEA:22564"/>
        <dbReference type="Rhea" id="RHEA-COMP:9925"/>
        <dbReference type="Rhea" id="RHEA-COMP:9926"/>
        <dbReference type="ChEBI" id="CHEBI:15378"/>
        <dbReference type="ChEBI" id="CHEBI:57783"/>
        <dbReference type="ChEBI" id="CHEBI:58349"/>
        <dbReference type="ChEBI" id="CHEBI:78784"/>
        <dbReference type="ChEBI" id="CHEBI:78785"/>
        <dbReference type="EC" id="1.3.1.104"/>
    </reaction>
</comment>
<comment type="caution">
    <text evidence="12">The sequence shown here is derived from an EMBL/GenBank/DDBJ whole genome shotgun (WGS) entry which is preliminary data.</text>
</comment>
<dbReference type="PANTHER" id="PTHR43981:SF2">
    <property type="entry name" value="ENOYL-[ACYL-CARRIER-PROTEIN] REDUCTASE, MITOCHONDRIAL"/>
    <property type="match status" value="1"/>
</dbReference>
<keyword evidence="8" id="KW-0275">Fatty acid biosynthesis</keyword>
<evidence type="ECO:0000256" key="1">
    <source>
        <dbReference type="ARBA" id="ARBA00010371"/>
    </source>
</evidence>
<protein>
    <recommendedName>
        <fullName evidence="9">enoyl-[acyl-carrier-protein] reductase</fullName>
        <ecNumber evidence="9">1.3.1.104</ecNumber>
    </recommendedName>
</protein>
<dbReference type="InterPro" id="IPR011032">
    <property type="entry name" value="GroES-like_sf"/>
</dbReference>
<dbReference type="EC" id="1.3.1.104" evidence="9"/>
<keyword evidence="4" id="KW-0521">NADP</keyword>
<dbReference type="SUPFAM" id="SSF50129">
    <property type="entry name" value="GroES-like"/>
    <property type="match status" value="1"/>
</dbReference>
<dbReference type="Pfam" id="PF00107">
    <property type="entry name" value="ADH_zinc_N"/>
    <property type="match status" value="1"/>
</dbReference>
<evidence type="ECO:0000256" key="5">
    <source>
        <dbReference type="ARBA" id="ARBA00022946"/>
    </source>
</evidence>
<keyword evidence="13" id="KW-1185">Reference proteome</keyword>
<dbReference type="InterPro" id="IPR013154">
    <property type="entry name" value="ADH-like_N"/>
</dbReference>
<dbReference type="Gene3D" id="3.40.50.720">
    <property type="entry name" value="NAD(P)-binding Rossmann-like Domain"/>
    <property type="match status" value="1"/>
</dbReference>
<keyword evidence="5" id="KW-0809">Transit peptide</keyword>
<name>A0A7X1B547_9BACT</name>
<evidence type="ECO:0000256" key="7">
    <source>
        <dbReference type="ARBA" id="ARBA00023098"/>
    </source>
</evidence>
<evidence type="ECO:0000256" key="9">
    <source>
        <dbReference type="ARBA" id="ARBA00038963"/>
    </source>
</evidence>
<comment type="similarity">
    <text evidence="1">Belongs to the zinc-containing alcohol dehydrogenase family. Quinone oxidoreductase subfamily.</text>
</comment>
<dbReference type="Pfam" id="PF08240">
    <property type="entry name" value="ADH_N"/>
    <property type="match status" value="1"/>
</dbReference>
<feature type="domain" description="Enoyl reductase (ER)" evidence="11">
    <location>
        <begin position="23"/>
        <end position="327"/>
    </location>
</feature>
<dbReference type="InterPro" id="IPR013149">
    <property type="entry name" value="ADH-like_C"/>
</dbReference>
<dbReference type="RefSeq" id="WP_185659694.1">
    <property type="nucleotide sequence ID" value="NZ_CAWPOO010000007.1"/>
</dbReference>
<sequence length="332" mass="35940">MSKHATTALRHEEFGKPEEVLKLETLELPELKPGQALLKILASPINPADMGRVGGTYGDLADLPAAAGLEGVAEIVETNGDCQFKVGQHVFVPSVNGAWQSHTIVDCCELYPAPEKLSVEQAAMGWVNPATAWKLMHDFAQLQAGDIIVQNAATSAVGKLVIQIANHLGIKTINLVRSLDAEENLKKLGASIVLIDDRDAAKAALKFTEGKKAKIALNSVGGSSSLGMCKLLEDKGTLITFGGMDRDPAPFPTRYLIFNDISLRGFWVSKWYKTAPREEITALHNELFTFMEKAKIHVDVAATYPLEDWQEALAHASKAGKTGKVLFKPNGD</sequence>
<keyword evidence="3" id="KW-0276">Fatty acid metabolism</keyword>
<evidence type="ECO:0000256" key="10">
    <source>
        <dbReference type="ARBA" id="ARBA00048843"/>
    </source>
</evidence>
<evidence type="ECO:0000259" key="11">
    <source>
        <dbReference type="SMART" id="SM00829"/>
    </source>
</evidence>
<proteinExistence type="inferred from homology"/>
<evidence type="ECO:0000313" key="12">
    <source>
        <dbReference type="EMBL" id="MBC2605801.1"/>
    </source>
</evidence>
<accession>A0A7X1B547</accession>
<evidence type="ECO:0000256" key="6">
    <source>
        <dbReference type="ARBA" id="ARBA00023002"/>
    </source>
</evidence>
<dbReference type="GO" id="GO:0006633">
    <property type="term" value="P:fatty acid biosynthetic process"/>
    <property type="evidence" value="ECO:0007669"/>
    <property type="project" value="UniProtKB-KW"/>
</dbReference>
<keyword evidence="2" id="KW-0444">Lipid biosynthesis</keyword>
<dbReference type="SUPFAM" id="SSF51735">
    <property type="entry name" value="NAD(P)-binding Rossmann-fold domains"/>
    <property type="match status" value="1"/>
</dbReference>
<dbReference type="CDD" id="cd08290">
    <property type="entry name" value="ETR"/>
    <property type="match status" value="1"/>
</dbReference>
<evidence type="ECO:0000313" key="13">
    <source>
        <dbReference type="Proteomes" id="UP000526501"/>
    </source>
</evidence>
<evidence type="ECO:0000256" key="4">
    <source>
        <dbReference type="ARBA" id="ARBA00022857"/>
    </source>
</evidence>
<dbReference type="AlphaFoldDB" id="A0A7X1B547"/>
<keyword evidence="6" id="KW-0560">Oxidoreductase</keyword>
<dbReference type="GO" id="GO:0141148">
    <property type="term" value="F:enoyl-[acyl-carrier-protein] reductase (NADPH) activity"/>
    <property type="evidence" value="ECO:0007669"/>
    <property type="project" value="UniProtKB-EC"/>
</dbReference>
<gene>
    <name evidence="12" type="ORF">H5P27_07075</name>
</gene>
<keyword evidence="7" id="KW-0443">Lipid metabolism</keyword>
<dbReference type="Proteomes" id="UP000526501">
    <property type="component" value="Unassembled WGS sequence"/>
</dbReference>
<dbReference type="SMART" id="SM00829">
    <property type="entry name" value="PKS_ER"/>
    <property type="match status" value="1"/>
</dbReference>
<dbReference type="InterPro" id="IPR036291">
    <property type="entry name" value="NAD(P)-bd_dom_sf"/>
</dbReference>
<evidence type="ECO:0000256" key="8">
    <source>
        <dbReference type="ARBA" id="ARBA00023160"/>
    </source>
</evidence>
<evidence type="ECO:0000256" key="2">
    <source>
        <dbReference type="ARBA" id="ARBA00022516"/>
    </source>
</evidence>
<dbReference type="Gene3D" id="3.90.180.10">
    <property type="entry name" value="Medium-chain alcohol dehydrogenases, catalytic domain"/>
    <property type="match status" value="1"/>
</dbReference>
<dbReference type="EMBL" id="JACHVC010000007">
    <property type="protein sequence ID" value="MBC2605801.1"/>
    <property type="molecule type" value="Genomic_DNA"/>
</dbReference>
<dbReference type="PANTHER" id="PTHR43981">
    <property type="entry name" value="ENOYL-[ACYL-CARRIER-PROTEIN] REDUCTASE, MITOCHONDRIAL"/>
    <property type="match status" value="1"/>
</dbReference>
<dbReference type="InterPro" id="IPR020843">
    <property type="entry name" value="ER"/>
</dbReference>
<dbReference type="InterPro" id="IPR051034">
    <property type="entry name" value="Mito_Enoyl-ACP_Reductase"/>
</dbReference>
<reference evidence="12 13" key="1">
    <citation type="submission" date="2020-07" db="EMBL/GenBank/DDBJ databases">
        <authorList>
            <person name="Feng X."/>
        </authorList>
    </citation>
    <scope>NUCLEOTIDE SEQUENCE [LARGE SCALE GENOMIC DNA]</scope>
    <source>
        <strain evidence="12 13">JCM23202</strain>
    </source>
</reference>
<organism evidence="12 13">
    <name type="scientific">Pelagicoccus albus</name>
    <dbReference type="NCBI Taxonomy" id="415222"/>
    <lineage>
        <taxon>Bacteria</taxon>
        <taxon>Pseudomonadati</taxon>
        <taxon>Verrucomicrobiota</taxon>
        <taxon>Opitutia</taxon>
        <taxon>Puniceicoccales</taxon>
        <taxon>Pelagicoccaceae</taxon>
        <taxon>Pelagicoccus</taxon>
    </lineage>
</organism>